<dbReference type="Proteomes" id="UP000714275">
    <property type="component" value="Unassembled WGS sequence"/>
</dbReference>
<evidence type="ECO:0000256" key="3">
    <source>
        <dbReference type="PROSITE-ProRule" id="PRU00221"/>
    </source>
</evidence>
<proteinExistence type="predicted"/>
<dbReference type="InterPro" id="IPR011047">
    <property type="entry name" value="Quinoprotein_ADH-like_sf"/>
</dbReference>
<dbReference type="InterPro" id="IPR015943">
    <property type="entry name" value="WD40/YVTN_repeat-like_dom_sf"/>
</dbReference>
<dbReference type="PANTHER" id="PTHR19848">
    <property type="entry name" value="WD40 REPEAT PROTEIN"/>
    <property type="match status" value="1"/>
</dbReference>
<dbReference type="PROSITE" id="PS50294">
    <property type="entry name" value="WD_REPEATS_REGION"/>
    <property type="match status" value="3"/>
</dbReference>
<keyword evidence="2" id="KW-0677">Repeat</keyword>
<evidence type="ECO:0000256" key="1">
    <source>
        <dbReference type="ARBA" id="ARBA00022574"/>
    </source>
</evidence>
<feature type="region of interest" description="Disordered" evidence="4">
    <location>
        <begin position="420"/>
        <end position="495"/>
    </location>
</feature>
<dbReference type="Pfam" id="PF00400">
    <property type="entry name" value="WD40"/>
    <property type="match status" value="6"/>
</dbReference>
<evidence type="ECO:0000313" key="5">
    <source>
        <dbReference type="EMBL" id="KAG1780662.1"/>
    </source>
</evidence>
<feature type="region of interest" description="Disordered" evidence="4">
    <location>
        <begin position="561"/>
        <end position="654"/>
    </location>
</feature>
<feature type="compositionally biased region" description="Basic and acidic residues" evidence="4">
    <location>
        <begin position="422"/>
        <end position="434"/>
    </location>
</feature>
<sequence length="673" mass="72886">MAARFSRRKTSGPKYKFGGHKDTIWSLVFLHDNVHIVSGSLDGTMRKWNCDTGRLVGKPWKGKGGDITALGLSPDGKTIACGRADWSVQQWTTNGKMISDWRDHSKAVRSVSWSPNGKHIASGSDDGTILIRKAGSGEVEVGPIETRTWHWDGDREDSEMWSLSYSPSGDKLASGCSNFTISIWSTTTGKRVVGPIRDLGNVVTSLVWSSDSTRLYSASDKFARVFDSNTGELLHRYTHDDDLYSVALSPKNNVLACVGWVGIAQLWNTESHHQLRQSFRQEPQTIRCVSFSQDGRYIVYGGYDGKLTLWMVSDIAPELAHQPESSSSRLDADAANSSGGDGSIEGVQDHRQGTEEARSDSPSSSFLNVDATGGDVIIEGARDDPYNNFFQSSQISLPATTSGLPQPSSARRFWNMMSRHRSPADESVSREQPKRGFFSRRARSKSPLEPATTTPSQSTLQGNVLAGEDEHQGEKRDDNSPPTKGPALSAELDSEVDQNLWRRLMGARGKDPTSVNRAPATQRPEVVDVYAVRGFQRYIASPKHWKKSSAVTCGAPLASARMSGATQSPNSSSPAGTSSQVSSGQGGPPQLPSSSSPAGILLQASSGQGGPSSPAINGTRYLQVVGGSSSHTSGPSHFVTTYRTNHDSDSRSSIEGSCNRFLDKICFPRGHYH</sequence>
<feature type="compositionally biased region" description="Polar residues" evidence="4">
    <location>
        <begin position="451"/>
        <end position="462"/>
    </location>
</feature>
<feature type="compositionally biased region" description="Low complexity" evidence="4">
    <location>
        <begin position="568"/>
        <end position="583"/>
    </location>
</feature>
<dbReference type="InterPro" id="IPR001680">
    <property type="entry name" value="WD40_rpt"/>
</dbReference>
<accession>A0A9P7D6D6</accession>
<dbReference type="PANTHER" id="PTHR19848:SF8">
    <property type="entry name" value="F-BOX AND WD REPEAT DOMAIN CONTAINING 7"/>
    <property type="match status" value="1"/>
</dbReference>
<feature type="repeat" description="WD" evidence="3">
    <location>
        <begin position="153"/>
        <end position="194"/>
    </location>
</feature>
<feature type="repeat" description="WD" evidence="3">
    <location>
        <begin position="101"/>
        <end position="131"/>
    </location>
</feature>
<name>A0A9P7D6D6_9AGAM</name>
<feature type="repeat" description="WD" evidence="3">
    <location>
        <begin position="17"/>
        <end position="58"/>
    </location>
</feature>
<reference evidence="5" key="1">
    <citation type="journal article" date="2020" name="New Phytol.">
        <title>Comparative genomics reveals dynamic genome evolution in host specialist ectomycorrhizal fungi.</title>
        <authorList>
            <person name="Lofgren L.A."/>
            <person name="Nguyen N.H."/>
            <person name="Vilgalys R."/>
            <person name="Ruytinx J."/>
            <person name="Liao H.L."/>
            <person name="Branco S."/>
            <person name="Kuo A."/>
            <person name="LaButti K."/>
            <person name="Lipzen A."/>
            <person name="Andreopoulos W."/>
            <person name="Pangilinan J."/>
            <person name="Riley R."/>
            <person name="Hundley H."/>
            <person name="Na H."/>
            <person name="Barry K."/>
            <person name="Grigoriev I.V."/>
            <person name="Stajich J.E."/>
            <person name="Kennedy P.G."/>
        </authorList>
    </citation>
    <scope>NUCLEOTIDE SEQUENCE</scope>
    <source>
        <strain evidence="5">DOB743</strain>
    </source>
</reference>
<dbReference type="CDD" id="cd00200">
    <property type="entry name" value="WD40"/>
    <property type="match status" value="1"/>
</dbReference>
<feature type="region of interest" description="Disordered" evidence="4">
    <location>
        <begin position="322"/>
        <end position="370"/>
    </location>
</feature>
<organism evidence="5 6">
    <name type="scientific">Suillus placidus</name>
    <dbReference type="NCBI Taxonomy" id="48579"/>
    <lineage>
        <taxon>Eukaryota</taxon>
        <taxon>Fungi</taxon>
        <taxon>Dikarya</taxon>
        <taxon>Basidiomycota</taxon>
        <taxon>Agaricomycotina</taxon>
        <taxon>Agaricomycetes</taxon>
        <taxon>Agaricomycetidae</taxon>
        <taxon>Boletales</taxon>
        <taxon>Suillineae</taxon>
        <taxon>Suillaceae</taxon>
        <taxon>Suillus</taxon>
    </lineage>
</organism>
<dbReference type="SUPFAM" id="SSF50998">
    <property type="entry name" value="Quinoprotein alcohol dehydrogenase-like"/>
    <property type="match status" value="1"/>
</dbReference>
<feature type="repeat" description="WD" evidence="3">
    <location>
        <begin position="279"/>
        <end position="310"/>
    </location>
</feature>
<dbReference type="AlphaFoldDB" id="A0A9P7D6D6"/>
<feature type="compositionally biased region" description="Low complexity" evidence="4">
    <location>
        <begin position="592"/>
        <end position="615"/>
    </location>
</feature>
<feature type="compositionally biased region" description="Basic and acidic residues" evidence="4">
    <location>
        <begin position="347"/>
        <end position="359"/>
    </location>
</feature>
<keyword evidence="1 3" id="KW-0853">WD repeat</keyword>
<feature type="compositionally biased region" description="Basic and acidic residues" evidence="4">
    <location>
        <begin position="468"/>
        <end position="479"/>
    </location>
</feature>
<evidence type="ECO:0000313" key="6">
    <source>
        <dbReference type="Proteomes" id="UP000714275"/>
    </source>
</evidence>
<protein>
    <submittedName>
        <fullName evidence="5">Quinon protein alcohol dehydrogenase-like superfamily</fullName>
    </submittedName>
</protein>
<gene>
    <name evidence="5" type="ORF">EV702DRAFT_1276477</name>
</gene>
<dbReference type="PROSITE" id="PS50082">
    <property type="entry name" value="WD_REPEATS_2"/>
    <property type="match status" value="4"/>
</dbReference>
<evidence type="ECO:0000256" key="4">
    <source>
        <dbReference type="SAM" id="MobiDB-lite"/>
    </source>
</evidence>
<evidence type="ECO:0000256" key="2">
    <source>
        <dbReference type="ARBA" id="ARBA00022737"/>
    </source>
</evidence>
<dbReference type="OrthoDB" id="2651311at2759"/>
<dbReference type="SMART" id="SM00320">
    <property type="entry name" value="WD40"/>
    <property type="match status" value="7"/>
</dbReference>
<comment type="caution">
    <text evidence="5">The sequence shown here is derived from an EMBL/GenBank/DDBJ whole genome shotgun (WGS) entry which is preliminary data.</text>
</comment>
<feature type="compositionally biased region" description="Low complexity" evidence="4">
    <location>
        <begin position="626"/>
        <end position="637"/>
    </location>
</feature>
<keyword evidence="6" id="KW-1185">Reference proteome</keyword>
<dbReference type="Gene3D" id="2.130.10.10">
    <property type="entry name" value="YVTN repeat-like/Quinoprotein amine dehydrogenase"/>
    <property type="match status" value="2"/>
</dbReference>
<dbReference type="EMBL" id="JABBWD010000008">
    <property type="protein sequence ID" value="KAG1780662.1"/>
    <property type="molecule type" value="Genomic_DNA"/>
</dbReference>